<evidence type="ECO:0000313" key="4">
    <source>
        <dbReference type="Proteomes" id="UP000290106"/>
    </source>
</evidence>
<feature type="coiled-coil region" evidence="1">
    <location>
        <begin position="147"/>
        <end position="174"/>
    </location>
</feature>
<dbReference type="Pfam" id="PF19499">
    <property type="entry name" value="DUF6034"/>
    <property type="match status" value="1"/>
</dbReference>
<feature type="signal peptide" evidence="2">
    <location>
        <begin position="1"/>
        <end position="22"/>
    </location>
</feature>
<reference evidence="3 4" key="1">
    <citation type="submission" date="2019-01" db="EMBL/GenBank/DDBJ databases">
        <title>Blautia sp. nov. KGMB01111 isolated human feces.</title>
        <authorList>
            <person name="Park J.-E."/>
            <person name="Kim J.-S."/>
            <person name="Park S.-H."/>
        </authorList>
    </citation>
    <scope>NUCLEOTIDE SEQUENCE [LARGE SCALE GENOMIC DNA]</scope>
    <source>
        <strain evidence="3 4">KGMB01111</strain>
    </source>
</reference>
<gene>
    <name evidence="3" type="ORF">ETP43_10055</name>
</gene>
<dbReference type="Proteomes" id="UP000290106">
    <property type="component" value="Unassembled WGS sequence"/>
</dbReference>
<evidence type="ECO:0000313" key="3">
    <source>
        <dbReference type="EMBL" id="RXS75525.1"/>
    </source>
</evidence>
<dbReference type="AlphaFoldDB" id="A0A4V1NS00"/>
<dbReference type="EMBL" id="SDKC01000001">
    <property type="protein sequence ID" value="RXS75525.1"/>
    <property type="molecule type" value="Genomic_DNA"/>
</dbReference>
<protein>
    <submittedName>
        <fullName evidence="3">Uncharacterized protein</fullName>
    </submittedName>
</protein>
<evidence type="ECO:0000256" key="2">
    <source>
        <dbReference type="SAM" id="SignalP"/>
    </source>
</evidence>
<dbReference type="InterPro" id="IPR046098">
    <property type="entry name" value="DUF6034"/>
</dbReference>
<feature type="chain" id="PRO_5038721175" evidence="2">
    <location>
        <begin position="23"/>
        <end position="459"/>
    </location>
</feature>
<proteinExistence type="predicted"/>
<accession>A0A4V1NS00</accession>
<comment type="caution">
    <text evidence="3">The sequence shown here is derived from an EMBL/GenBank/DDBJ whole genome shotgun (WGS) entry which is preliminary data.</text>
</comment>
<keyword evidence="4" id="KW-1185">Reference proteome</keyword>
<keyword evidence="2" id="KW-0732">Signal</keyword>
<keyword evidence="1" id="KW-0175">Coiled coil</keyword>
<evidence type="ECO:0000256" key="1">
    <source>
        <dbReference type="SAM" id="Coils"/>
    </source>
</evidence>
<dbReference type="OrthoDB" id="1826321at2"/>
<dbReference type="RefSeq" id="WP_129257954.1">
    <property type="nucleotide sequence ID" value="NZ_SDKC01000001.1"/>
</dbReference>
<name>A0A4V1NS00_9FIRM</name>
<sequence>MKKNKYIFWLAFPICLALTGCAENPTEDIVVNKNEGKLEQAIQGENKKDSDASVPEKYTDQFQADGGKIEVSVDASVTGLEGNKPVVRVKPHLITEEEAKRWADVLFEGATAYEPGEKSKTEIEDRILQLKERISDQDKLLEDYGSQEEADRIKKELEEEIKEYEKQYASASDADEKIPCTWEFHPYGYYDDLPMPKSGDANYEGLDKTSQLIAQATVNGHQAMVEVDNREENDYRLNTQWFLYEDEQEWIKEETGTLSKEEAVKQADEIKNQLGMENWKYAEYKASEAENIQNVMVTYTPSYESITAFQGPLIDLKAEDLYAANYYYSSLSIGFENGVLTSVELISPMDVVQIENENVETMDFEEIYQTFKKQAQAQFTESAFLDLDATETGKIQIEISEITEGLFRIKEKSNTEDFLMVPAWSFSGTLRVDGEDWGKQQFLMINGIDGSVINTSLGY</sequence>
<dbReference type="PROSITE" id="PS51257">
    <property type="entry name" value="PROKAR_LIPOPROTEIN"/>
    <property type="match status" value="1"/>
</dbReference>
<organism evidence="3 4">
    <name type="scientific">Blautia faecicola</name>
    <dbReference type="NCBI Taxonomy" id="2509240"/>
    <lineage>
        <taxon>Bacteria</taxon>
        <taxon>Bacillati</taxon>
        <taxon>Bacillota</taxon>
        <taxon>Clostridia</taxon>
        <taxon>Lachnospirales</taxon>
        <taxon>Lachnospiraceae</taxon>
        <taxon>Blautia</taxon>
    </lineage>
</organism>